<evidence type="ECO:0000313" key="1">
    <source>
        <dbReference type="EMBL" id="MFC6152515.1"/>
    </source>
</evidence>
<dbReference type="Proteomes" id="UP001596098">
    <property type="component" value="Unassembled WGS sequence"/>
</dbReference>
<protein>
    <submittedName>
        <fullName evidence="1">SixA phosphatase family protein</fullName>
    </submittedName>
</protein>
<dbReference type="Gene3D" id="3.40.50.1240">
    <property type="entry name" value="Phosphoglycerate mutase-like"/>
    <property type="match status" value="1"/>
</dbReference>
<evidence type="ECO:0000313" key="2">
    <source>
        <dbReference type="Proteomes" id="UP001596098"/>
    </source>
</evidence>
<gene>
    <name evidence="1" type="ORF">ACFPWU_02410</name>
</gene>
<dbReference type="PANTHER" id="PTHR47623">
    <property type="entry name" value="OS09G0287300 PROTEIN"/>
    <property type="match status" value="1"/>
</dbReference>
<dbReference type="SUPFAM" id="SSF53254">
    <property type="entry name" value="Phosphoglycerate mutase-like"/>
    <property type="match status" value="1"/>
</dbReference>
<dbReference type="SMART" id="SM00855">
    <property type="entry name" value="PGAM"/>
    <property type="match status" value="1"/>
</dbReference>
<dbReference type="InterPro" id="IPR029033">
    <property type="entry name" value="His_PPase_superfam"/>
</dbReference>
<sequence length="174" mass="18476">MTTPAPTQRRLVLMRHAQAESFADDDHGRELTARGTADAGAAGTWLSEQGIVVDHAVVSSATRTRQTFAAMRAGAGSLLEPDIRIDLYSAGPESALDELRLCPDESTTLLLVGHNPTVALLANLLQDGAGDPVAEARLAQGYPPATITVLTFDGNWDQLSFGDCRLLDVHTARA</sequence>
<dbReference type="PANTHER" id="PTHR47623:SF1">
    <property type="entry name" value="OS09G0287300 PROTEIN"/>
    <property type="match status" value="1"/>
</dbReference>
<dbReference type="RefSeq" id="WP_128220827.1">
    <property type="nucleotide sequence ID" value="NZ_CP034929.1"/>
</dbReference>
<dbReference type="InterPro" id="IPR013078">
    <property type="entry name" value="His_Pase_superF_clade-1"/>
</dbReference>
<reference evidence="2" key="1">
    <citation type="journal article" date="2019" name="Int. J. Syst. Evol. Microbiol.">
        <title>The Global Catalogue of Microorganisms (GCM) 10K type strain sequencing project: providing services to taxonomists for standard genome sequencing and annotation.</title>
        <authorList>
            <consortium name="The Broad Institute Genomics Platform"/>
            <consortium name="The Broad Institute Genome Sequencing Center for Infectious Disease"/>
            <person name="Wu L."/>
            <person name="Ma J."/>
        </authorList>
    </citation>
    <scope>NUCLEOTIDE SEQUENCE [LARGE SCALE GENOMIC DNA]</scope>
    <source>
        <strain evidence="2">DFY28</strain>
    </source>
</reference>
<name>A0ABW1QV73_9ACTN</name>
<organism evidence="1 2">
    <name type="scientific">Nocardioides yefusunii</name>
    <dbReference type="NCBI Taxonomy" id="2500546"/>
    <lineage>
        <taxon>Bacteria</taxon>
        <taxon>Bacillati</taxon>
        <taxon>Actinomycetota</taxon>
        <taxon>Actinomycetes</taxon>
        <taxon>Propionibacteriales</taxon>
        <taxon>Nocardioidaceae</taxon>
        <taxon>Nocardioides</taxon>
    </lineage>
</organism>
<accession>A0ABW1QV73</accession>
<dbReference type="Pfam" id="PF00300">
    <property type="entry name" value="His_Phos_1"/>
    <property type="match status" value="1"/>
</dbReference>
<keyword evidence="2" id="KW-1185">Reference proteome</keyword>
<comment type="caution">
    <text evidence="1">The sequence shown here is derived from an EMBL/GenBank/DDBJ whole genome shotgun (WGS) entry which is preliminary data.</text>
</comment>
<dbReference type="CDD" id="cd07067">
    <property type="entry name" value="HP_PGM_like"/>
    <property type="match status" value="1"/>
</dbReference>
<dbReference type="EMBL" id="JBHSQI010000001">
    <property type="protein sequence ID" value="MFC6152515.1"/>
    <property type="molecule type" value="Genomic_DNA"/>
</dbReference>
<proteinExistence type="predicted"/>